<reference evidence="1" key="1">
    <citation type="thesis" date="2020" institute="ProQuest LLC" country="789 East Eisenhower Parkway, Ann Arbor, MI, USA">
        <title>Comparative Genomics and Chromosome Evolution.</title>
        <authorList>
            <person name="Mudd A.B."/>
        </authorList>
    </citation>
    <scope>NUCLEOTIDE SEQUENCE</scope>
    <source>
        <strain evidence="1">1538</strain>
        <tissue evidence="1">Blood</tissue>
    </source>
</reference>
<evidence type="ECO:0000313" key="2">
    <source>
        <dbReference type="Proteomes" id="UP001181693"/>
    </source>
</evidence>
<proteinExistence type="predicted"/>
<protein>
    <submittedName>
        <fullName evidence="1">Uncharacterized protein</fullName>
    </submittedName>
</protein>
<comment type="caution">
    <text evidence="1">The sequence shown here is derived from an EMBL/GenBank/DDBJ whole genome shotgun (WGS) entry which is preliminary data.</text>
</comment>
<keyword evidence="2" id="KW-1185">Reference proteome</keyword>
<dbReference type="EMBL" id="DYDO01000001">
    <property type="protein sequence ID" value="DBA32480.1"/>
    <property type="molecule type" value="Genomic_DNA"/>
</dbReference>
<evidence type="ECO:0000313" key="1">
    <source>
        <dbReference type="EMBL" id="DBA32480.1"/>
    </source>
</evidence>
<accession>A0AAV3B465</accession>
<dbReference type="Proteomes" id="UP001181693">
    <property type="component" value="Unassembled WGS sequence"/>
</dbReference>
<sequence length="79" mass="8992">MLTNHNCANKESTYSKHFRLDLVKQGHNGRLDRKLGLQLQDLYIRVPSSTPARGVKEGKVNKEIICLPKALYIRALAFI</sequence>
<organism evidence="1 2">
    <name type="scientific">Pyxicephalus adspersus</name>
    <name type="common">African bullfrog</name>
    <dbReference type="NCBI Taxonomy" id="30357"/>
    <lineage>
        <taxon>Eukaryota</taxon>
        <taxon>Metazoa</taxon>
        <taxon>Chordata</taxon>
        <taxon>Craniata</taxon>
        <taxon>Vertebrata</taxon>
        <taxon>Euteleostomi</taxon>
        <taxon>Amphibia</taxon>
        <taxon>Batrachia</taxon>
        <taxon>Anura</taxon>
        <taxon>Neobatrachia</taxon>
        <taxon>Ranoidea</taxon>
        <taxon>Pyxicephalidae</taxon>
        <taxon>Pyxicephalinae</taxon>
        <taxon>Pyxicephalus</taxon>
    </lineage>
</organism>
<gene>
    <name evidence="1" type="ORF">GDO54_000270</name>
</gene>
<name>A0AAV3B465_PYXAD</name>
<dbReference type="AlphaFoldDB" id="A0AAV3B465"/>